<proteinExistence type="predicted"/>
<reference evidence="1 2" key="1">
    <citation type="submission" date="2024-09" db="EMBL/GenBank/DDBJ databases">
        <title>Novel species of the genus Pelomonas and Roseateles isolated from streams.</title>
        <authorList>
            <person name="Lu H."/>
        </authorList>
    </citation>
    <scope>NUCLEOTIDE SEQUENCE [LARGE SCALE GENOMIC DNA]</scope>
    <source>
        <strain evidence="1 2">DC23W</strain>
    </source>
</reference>
<comment type="caution">
    <text evidence="1">The sequence shown here is derived from an EMBL/GenBank/DDBJ whole genome shotgun (WGS) entry which is preliminary data.</text>
</comment>
<evidence type="ECO:0000313" key="1">
    <source>
        <dbReference type="EMBL" id="MFG6417310.1"/>
    </source>
</evidence>
<keyword evidence="2" id="KW-1185">Reference proteome</keyword>
<dbReference type="Proteomes" id="UP001606300">
    <property type="component" value="Unassembled WGS sequence"/>
</dbReference>
<protein>
    <recommendedName>
        <fullName evidence="3">Bacteriocin-type signal sequence-containing protein</fullName>
    </recommendedName>
</protein>
<dbReference type="RefSeq" id="WP_394473368.1">
    <property type="nucleotide sequence ID" value="NZ_JBIGHY010000021.1"/>
</dbReference>
<accession>A0ABW7EV16</accession>
<evidence type="ECO:0008006" key="3">
    <source>
        <dbReference type="Google" id="ProtNLM"/>
    </source>
</evidence>
<name>A0ABW7EV16_9BURK</name>
<organism evidence="1 2">
    <name type="scientific">Pelomonas dachongensis</name>
    <dbReference type="NCBI Taxonomy" id="3299029"/>
    <lineage>
        <taxon>Bacteria</taxon>
        <taxon>Pseudomonadati</taxon>
        <taxon>Pseudomonadota</taxon>
        <taxon>Betaproteobacteria</taxon>
        <taxon>Burkholderiales</taxon>
        <taxon>Sphaerotilaceae</taxon>
        <taxon>Roseateles</taxon>
    </lineage>
</organism>
<gene>
    <name evidence="1" type="ORF">ACG02S_25790</name>
</gene>
<dbReference type="EMBL" id="JBIGHY010000021">
    <property type="protein sequence ID" value="MFG6417310.1"/>
    <property type="molecule type" value="Genomic_DNA"/>
</dbReference>
<evidence type="ECO:0000313" key="2">
    <source>
        <dbReference type="Proteomes" id="UP001606300"/>
    </source>
</evidence>
<sequence length="90" mass="9032">MKIIPTELSIEQDLVRVLTPEEAQTVAGAGGTAGVICFTIGLLTNICQLVTQGCGGTTDCATTGCGPGGGTTTCSGETSSCYDTSYCSDQ</sequence>